<proteinExistence type="inferred from homology"/>
<dbReference type="EMBL" id="MCFL01000005">
    <property type="protein sequence ID" value="ORZ39603.1"/>
    <property type="molecule type" value="Genomic_DNA"/>
</dbReference>
<evidence type="ECO:0000256" key="1">
    <source>
        <dbReference type="ARBA" id="ARBA00004123"/>
    </source>
</evidence>
<keyword evidence="6" id="KW-0539">Nucleus</keyword>
<accession>A0A1Y2I0U5</accession>
<dbReference type="GO" id="GO:0030527">
    <property type="term" value="F:structural constituent of chromatin"/>
    <property type="evidence" value="ECO:0007669"/>
    <property type="project" value="InterPro"/>
</dbReference>
<dbReference type="PANTHER" id="PTHR45810">
    <property type="entry name" value="HISTONE H3.2"/>
    <property type="match status" value="1"/>
</dbReference>
<dbReference type="AlphaFoldDB" id="A0A1Y2I0U5"/>
<dbReference type="FunFam" id="1.10.20.10:FF:000085">
    <property type="entry name" value="Histone H3.2"/>
    <property type="match status" value="1"/>
</dbReference>
<keyword evidence="5" id="KW-0238">DNA-binding</keyword>
<name>A0A1Y2I0U5_9FUNG</name>
<keyword evidence="4" id="KW-0158">Chromosome</keyword>
<evidence type="ECO:0000256" key="6">
    <source>
        <dbReference type="ARBA" id="ARBA00023242"/>
    </source>
</evidence>
<organism evidence="10 11">
    <name type="scientific">Catenaria anguillulae PL171</name>
    <dbReference type="NCBI Taxonomy" id="765915"/>
    <lineage>
        <taxon>Eukaryota</taxon>
        <taxon>Fungi</taxon>
        <taxon>Fungi incertae sedis</taxon>
        <taxon>Blastocladiomycota</taxon>
        <taxon>Blastocladiomycetes</taxon>
        <taxon>Blastocladiales</taxon>
        <taxon>Catenariaceae</taxon>
        <taxon>Catenaria</taxon>
    </lineage>
</organism>
<dbReference type="PRINTS" id="PR00622">
    <property type="entry name" value="HISTONEH3"/>
</dbReference>
<evidence type="ECO:0000256" key="2">
    <source>
        <dbReference type="ARBA" id="ARBA00004286"/>
    </source>
</evidence>
<dbReference type="Gene3D" id="1.10.20.10">
    <property type="entry name" value="Histone, subunit A"/>
    <property type="match status" value="1"/>
</dbReference>
<dbReference type="SMART" id="SM00428">
    <property type="entry name" value="H3"/>
    <property type="match status" value="1"/>
</dbReference>
<evidence type="ECO:0000256" key="5">
    <source>
        <dbReference type="ARBA" id="ARBA00023125"/>
    </source>
</evidence>
<dbReference type="SUPFAM" id="SSF47113">
    <property type="entry name" value="Histone-fold"/>
    <property type="match status" value="1"/>
</dbReference>
<evidence type="ECO:0000256" key="8">
    <source>
        <dbReference type="SAM" id="MobiDB-lite"/>
    </source>
</evidence>
<feature type="region of interest" description="Disordered" evidence="8">
    <location>
        <begin position="1"/>
        <end position="67"/>
    </location>
</feature>
<dbReference type="GO" id="GO:0046982">
    <property type="term" value="F:protein heterodimerization activity"/>
    <property type="evidence" value="ECO:0007669"/>
    <property type="project" value="InterPro"/>
</dbReference>
<dbReference type="Proteomes" id="UP000193411">
    <property type="component" value="Unassembled WGS sequence"/>
</dbReference>
<dbReference type="GO" id="GO:0003677">
    <property type="term" value="F:DNA binding"/>
    <property type="evidence" value="ECO:0007669"/>
    <property type="project" value="UniProtKB-KW"/>
</dbReference>
<dbReference type="InterPro" id="IPR007125">
    <property type="entry name" value="H2A/H2B/H3"/>
</dbReference>
<dbReference type="OrthoDB" id="420022at2759"/>
<sequence>MARTKVTAFKSQGGKLARRSAQIDVKPAPVKTQPTIAKKSVGGKGPRPARFSRPQHPMRTRRQAPRGEKALAEIRALQAKTDNVIPRSPFQRLVRELMGEAVTKLLPDHGSNFRVQSTALAALQEATEAYMSALFEDANLCAIHAKRVTVFPKDMQLARRLGRRQPTH</sequence>
<evidence type="ECO:0000259" key="9">
    <source>
        <dbReference type="Pfam" id="PF00125"/>
    </source>
</evidence>
<protein>
    <submittedName>
        <fullName evidence="10">Histone-fold-containing protein</fullName>
    </submittedName>
</protein>
<dbReference type="Pfam" id="PF00125">
    <property type="entry name" value="Histone"/>
    <property type="match status" value="1"/>
</dbReference>
<evidence type="ECO:0000256" key="7">
    <source>
        <dbReference type="ARBA" id="ARBA00023269"/>
    </source>
</evidence>
<evidence type="ECO:0000313" key="10">
    <source>
        <dbReference type="EMBL" id="ORZ39603.1"/>
    </source>
</evidence>
<comment type="similarity">
    <text evidence="3">Belongs to the histone H3 family.</text>
</comment>
<dbReference type="GO" id="GO:0005634">
    <property type="term" value="C:nucleus"/>
    <property type="evidence" value="ECO:0007669"/>
    <property type="project" value="UniProtKB-SubCell"/>
</dbReference>
<gene>
    <name evidence="10" type="ORF">BCR44DRAFT_1426862</name>
</gene>
<dbReference type="CDD" id="cd22911">
    <property type="entry name" value="HFD_H3"/>
    <property type="match status" value="1"/>
</dbReference>
<feature type="domain" description="Core Histone H2A/H2B/H3" evidence="9">
    <location>
        <begin position="67"/>
        <end position="161"/>
    </location>
</feature>
<evidence type="ECO:0000256" key="3">
    <source>
        <dbReference type="ARBA" id="ARBA00010343"/>
    </source>
</evidence>
<dbReference type="GO" id="GO:0000786">
    <property type="term" value="C:nucleosome"/>
    <property type="evidence" value="ECO:0007669"/>
    <property type="project" value="UniProtKB-KW"/>
</dbReference>
<reference evidence="10 11" key="1">
    <citation type="submission" date="2016-07" db="EMBL/GenBank/DDBJ databases">
        <title>Pervasive Adenine N6-methylation of Active Genes in Fungi.</title>
        <authorList>
            <consortium name="DOE Joint Genome Institute"/>
            <person name="Mondo S.J."/>
            <person name="Dannebaum R.O."/>
            <person name="Kuo R.C."/>
            <person name="Labutti K."/>
            <person name="Haridas S."/>
            <person name="Kuo A."/>
            <person name="Salamov A."/>
            <person name="Ahrendt S.R."/>
            <person name="Lipzen A."/>
            <person name="Sullivan W."/>
            <person name="Andreopoulos W.B."/>
            <person name="Clum A."/>
            <person name="Lindquist E."/>
            <person name="Daum C."/>
            <person name="Ramamoorthy G.K."/>
            <person name="Gryganskyi A."/>
            <person name="Culley D."/>
            <person name="Magnuson J.K."/>
            <person name="James T.Y."/>
            <person name="O'Malley M.A."/>
            <person name="Stajich J.E."/>
            <person name="Spatafora J.W."/>
            <person name="Visel A."/>
            <person name="Grigoriev I.V."/>
        </authorList>
    </citation>
    <scope>NUCLEOTIDE SEQUENCE [LARGE SCALE GENOMIC DNA]</scope>
    <source>
        <strain evidence="10 11">PL171</strain>
    </source>
</reference>
<evidence type="ECO:0000256" key="4">
    <source>
        <dbReference type="ARBA" id="ARBA00022454"/>
    </source>
</evidence>
<comment type="subcellular location">
    <subcellularLocation>
        <location evidence="2">Chromosome</location>
    </subcellularLocation>
    <subcellularLocation>
        <location evidence="1">Nucleus</location>
    </subcellularLocation>
</comment>
<comment type="caution">
    <text evidence="10">The sequence shown here is derived from an EMBL/GenBank/DDBJ whole genome shotgun (WGS) entry which is preliminary data.</text>
</comment>
<dbReference type="InterPro" id="IPR000164">
    <property type="entry name" value="Histone_H3/CENP-A"/>
</dbReference>
<dbReference type="InterPro" id="IPR009072">
    <property type="entry name" value="Histone-fold"/>
</dbReference>
<keyword evidence="11" id="KW-1185">Reference proteome</keyword>
<dbReference type="STRING" id="765915.A0A1Y2I0U5"/>
<keyword evidence="7" id="KW-0544">Nucleosome core</keyword>
<evidence type="ECO:0000313" key="11">
    <source>
        <dbReference type="Proteomes" id="UP000193411"/>
    </source>
</evidence>